<feature type="region of interest" description="Disordered" evidence="1">
    <location>
        <begin position="31"/>
        <end position="89"/>
    </location>
</feature>
<comment type="caution">
    <text evidence="3">The sequence shown here is derived from an EMBL/GenBank/DDBJ whole genome shotgun (WGS) entry which is preliminary data.</text>
</comment>
<feature type="compositionally biased region" description="Basic and acidic residues" evidence="1">
    <location>
        <begin position="291"/>
        <end position="300"/>
    </location>
</feature>
<dbReference type="Pfam" id="PF00010">
    <property type="entry name" value="HLH"/>
    <property type="match status" value="1"/>
</dbReference>
<protein>
    <recommendedName>
        <fullName evidence="2">BHLH domain-containing protein</fullName>
    </recommendedName>
</protein>
<dbReference type="AlphaFoldDB" id="A0A4E0RID3"/>
<evidence type="ECO:0000259" key="2">
    <source>
        <dbReference type="Pfam" id="PF00010"/>
    </source>
</evidence>
<dbReference type="InterPro" id="IPR011598">
    <property type="entry name" value="bHLH_dom"/>
</dbReference>
<feature type="compositionally biased region" description="Low complexity" evidence="1">
    <location>
        <begin position="37"/>
        <end position="60"/>
    </location>
</feature>
<dbReference type="InterPro" id="IPR036638">
    <property type="entry name" value="HLH_DNA-bd_sf"/>
</dbReference>
<sequence length="324" mass="36509">MNPMFHVTNPVYTYRVPPTHPTEFTTYHLESIPGPMQNNPRLPLQQQQQLTQTEQLQQPPKSACDESPPTTSHTAPRRGRKSAVPPEQREQLRRLKKQNMERRRRACISDKMNALHSMAMSVVGIDPNEHQKVEKADILGICYTVLEGIAKIADERPELRSQLHGLRSYLRDHTTQTPPIRCTDEHSQSSVGSEEIEERVCKPDPDSCLVIDMGYDDKENQTPQSPPVLIRTPSRSASSRFSIPNSLNWHSTPSNACSTPQNSEDSGYPSSAEKGLGMNRYGPFRSPSVERLPKTGERSAFRAIKPTATRSSTSPSVWRPYLDD</sequence>
<gene>
    <name evidence="3" type="ORF">D915_001981</name>
</gene>
<organism evidence="3 4">
    <name type="scientific">Fasciola hepatica</name>
    <name type="common">Liver fluke</name>
    <dbReference type="NCBI Taxonomy" id="6192"/>
    <lineage>
        <taxon>Eukaryota</taxon>
        <taxon>Metazoa</taxon>
        <taxon>Spiralia</taxon>
        <taxon>Lophotrochozoa</taxon>
        <taxon>Platyhelminthes</taxon>
        <taxon>Trematoda</taxon>
        <taxon>Digenea</taxon>
        <taxon>Plagiorchiida</taxon>
        <taxon>Echinostomata</taxon>
        <taxon>Echinostomatoidea</taxon>
        <taxon>Fasciolidae</taxon>
        <taxon>Fasciola</taxon>
    </lineage>
</organism>
<dbReference type="EMBL" id="JXXN02000505">
    <property type="protein sequence ID" value="THD27175.1"/>
    <property type="molecule type" value="Genomic_DNA"/>
</dbReference>
<accession>A0A4E0RID3</accession>
<proteinExistence type="predicted"/>
<feature type="region of interest" description="Disordered" evidence="1">
    <location>
        <begin position="175"/>
        <end position="200"/>
    </location>
</feature>
<dbReference type="SUPFAM" id="SSF47459">
    <property type="entry name" value="HLH, helix-loop-helix DNA-binding domain"/>
    <property type="match status" value="1"/>
</dbReference>
<evidence type="ECO:0000256" key="1">
    <source>
        <dbReference type="SAM" id="MobiDB-lite"/>
    </source>
</evidence>
<evidence type="ECO:0000313" key="4">
    <source>
        <dbReference type="Proteomes" id="UP000230066"/>
    </source>
</evidence>
<dbReference type="Gene3D" id="4.10.280.10">
    <property type="entry name" value="Helix-loop-helix DNA-binding domain"/>
    <property type="match status" value="1"/>
</dbReference>
<dbReference type="Proteomes" id="UP000230066">
    <property type="component" value="Unassembled WGS sequence"/>
</dbReference>
<feature type="domain" description="BHLH" evidence="2">
    <location>
        <begin position="93"/>
        <end position="139"/>
    </location>
</feature>
<keyword evidence="4" id="KW-1185">Reference proteome</keyword>
<evidence type="ECO:0000313" key="3">
    <source>
        <dbReference type="EMBL" id="THD27175.1"/>
    </source>
</evidence>
<dbReference type="GO" id="GO:0046983">
    <property type="term" value="F:protein dimerization activity"/>
    <property type="evidence" value="ECO:0007669"/>
    <property type="project" value="InterPro"/>
</dbReference>
<feature type="region of interest" description="Disordered" evidence="1">
    <location>
        <begin position="216"/>
        <end position="324"/>
    </location>
</feature>
<name>A0A4E0RID3_FASHE</name>
<reference evidence="3" key="1">
    <citation type="submission" date="2019-03" db="EMBL/GenBank/DDBJ databases">
        <title>Improved annotation for the trematode Fasciola hepatica.</title>
        <authorList>
            <person name="Choi Y.-J."/>
            <person name="Martin J."/>
            <person name="Mitreva M."/>
        </authorList>
    </citation>
    <scope>NUCLEOTIDE SEQUENCE [LARGE SCALE GENOMIC DNA]</scope>
</reference>
<feature type="compositionally biased region" description="Polar residues" evidence="1">
    <location>
        <begin position="233"/>
        <end position="269"/>
    </location>
</feature>